<dbReference type="EMBL" id="CAFBPB010000011">
    <property type="protein sequence ID" value="CAB4996532.1"/>
    <property type="molecule type" value="Genomic_DNA"/>
</dbReference>
<dbReference type="InterPro" id="IPR016454">
    <property type="entry name" value="Cysteine_dSase"/>
</dbReference>
<keyword evidence="6" id="KW-0408">Iron</keyword>
<organism evidence="9">
    <name type="scientific">freshwater metagenome</name>
    <dbReference type="NCBI Taxonomy" id="449393"/>
    <lineage>
        <taxon>unclassified sequences</taxon>
        <taxon>metagenomes</taxon>
        <taxon>ecological metagenomes</taxon>
    </lineage>
</organism>
<dbReference type="InterPro" id="IPR015421">
    <property type="entry name" value="PyrdxlP-dep_Trfase_major"/>
</dbReference>
<dbReference type="GO" id="GO:0016782">
    <property type="term" value="F:transferase activity, transferring sulphur-containing groups"/>
    <property type="evidence" value="ECO:0007669"/>
    <property type="project" value="UniProtKB-ARBA"/>
</dbReference>
<keyword evidence="3" id="KW-0808">Transferase</keyword>
<gene>
    <name evidence="9" type="ORF">UFOPK4049_00163</name>
</gene>
<keyword evidence="4" id="KW-0479">Metal-binding</keyword>
<keyword evidence="7" id="KW-0411">Iron-sulfur</keyword>
<dbReference type="AlphaFoldDB" id="A0A6J7P0Y6"/>
<dbReference type="Gene3D" id="3.40.640.10">
    <property type="entry name" value="Type I PLP-dependent aspartate aminotransferase-like (Major domain)"/>
    <property type="match status" value="1"/>
</dbReference>
<dbReference type="GO" id="GO:0051536">
    <property type="term" value="F:iron-sulfur cluster binding"/>
    <property type="evidence" value="ECO:0007669"/>
    <property type="project" value="UniProtKB-KW"/>
</dbReference>
<dbReference type="InterPro" id="IPR015424">
    <property type="entry name" value="PyrdxlP-dep_Trfase"/>
</dbReference>
<reference evidence="9" key="1">
    <citation type="submission" date="2020-05" db="EMBL/GenBank/DDBJ databases">
        <authorList>
            <person name="Chiriac C."/>
            <person name="Salcher M."/>
            <person name="Ghai R."/>
            <person name="Kavagutti S V."/>
        </authorList>
    </citation>
    <scope>NUCLEOTIDE SEQUENCE</scope>
</reference>
<dbReference type="SUPFAM" id="SSF53383">
    <property type="entry name" value="PLP-dependent transferases"/>
    <property type="match status" value="1"/>
</dbReference>
<evidence type="ECO:0000256" key="7">
    <source>
        <dbReference type="ARBA" id="ARBA00023014"/>
    </source>
</evidence>
<dbReference type="Pfam" id="PF00266">
    <property type="entry name" value="Aminotran_5"/>
    <property type="match status" value="1"/>
</dbReference>
<evidence type="ECO:0000256" key="5">
    <source>
        <dbReference type="ARBA" id="ARBA00022898"/>
    </source>
</evidence>
<accession>A0A6J7P0Y6</accession>
<dbReference type="PANTHER" id="PTHR11601">
    <property type="entry name" value="CYSTEINE DESULFURYLASE FAMILY MEMBER"/>
    <property type="match status" value="1"/>
</dbReference>
<protein>
    <submittedName>
        <fullName evidence="9">Unannotated protein</fullName>
    </submittedName>
</protein>
<dbReference type="InterPro" id="IPR015422">
    <property type="entry name" value="PyrdxlP-dep_Trfase_small"/>
</dbReference>
<evidence type="ECO:0000256" key="3">
    <source>
        <dbReference type="ARBA" id="ARBA00022679"/>
    </source>
</evidence>
<sequence>MSIYLDHAATTPMVAAAKRALADQMDKLGNPSSLHMYGRATRKDVEESREAIARAVACRPSEVIFTGSGTEANNTALKGLHWLRANEKRNLVVISEIEHHAIFDPAQWLADYEKAEVIKLPVLASGEIDLAFLRKLVTERGNEITVISVMHSNNETGTIQPVAEIVKIASGAQIPVHCDAVQSFGKVPLSFKDLGVTALTISAHKIGGPMGIGALILQHGLEIPALIHGGGQEREIRSGTLNTPSIAAFAAAASDAASAQAERASFVSKLREQFIAGAKAAIPDLIVNGSGEQLPGIINLTFPGTESDTLLLLFDAAGVACSTGSACSAGVHEPSHVLMAMGHSQVSAQSSLRFSLSYLNSESDVAEVIALFPSVISRARAANL</sequence>
<dbReference type="PIRSF" id="PIRSF005572">
    <property type="entry name" value="NifS"/>
    <property type="match status" value="1"/>
</dbReference>
<feature type="domain" description="Aminotransferase class V" evidence="8">
    <location>
        <begin position="3"/>
        <end position="367"/>
    </location>
</feature>
<comment type="similarity">
    <text evidence="2">Belongs to the class-V pyridoxal-phosphate-dependent aminotransferase family. NifS/IscS subfamily.</text>
</comment>
<dbReference type="FunFam" id="3.40.640.10:FF:000084">
    <property type="entry name" value="IscS-like cysteine desulfurase"/>
    <property type="match status" value="1"/>
</dbReference>
<evidence type="ECO:0000256" key="6">
    <source>
        <dbReference type="ARBA" id="ARBA00023004"/>
    </source>
</evidence>
<dbReference type="GO" id="GO:0046872">
    <property type="term" value="F:metal ion binding"/>
    <property type="evidence" value="ECO:0007669"/>
    <property type="project" value="UniProtKB-KW"/>
</dbReference>
<dbReference type="InterPro" id="IPR000192">
    <property type="entry name" value="Aminotrans_V_dom"/>
</dbReference>
<dbReference type="PANTHER" id="PTHR11601:SF34">
    <property type="entry name" value="CYSTEINE DESULFURASE"/>
    <property type="match status" value="1"/>
</dbReference>
<evidence type="ECO:0000256" key="2">
    <source>
        <dbReference type="ARBA" id="ARBA00006490"/>
    </source>
</evidence>
<evidence type="ECO:0000313" key="9">
    <source>
        <dbReference type="EMBL" id="CAB4996532.1"/>
    </source>
</evidence>
<name>A0A6J7P0Y6_9ZZZZ</name>
<keyword evidence="5" id="KW-0663">Pyridoxal phosphate</keyword>
<dbReference type="Gene3D" id="1.10.260.50">
    <property type="match status" value="1"/>
</dbReference>
<evidence type="ECO:0000256" key="1">
    <source>
        <dbReference type="ARBA" id="ARBA00001933"/>
    </source>
</evidence>
<evidence type="ECO:0000259" key="8">
    <source>
        <dbReference type="Pfam" id="PF00266"/>
    </source>
</evidence>
<comment type="cofactor">
    <cofactor evidence="1">
        <name>pyridoxal 5'-phosphate</name>
        <dbReference type="ChEBI" id="CHEBI:597326"/>
    </cofactor>
</comment>
<dbReference type="Gene3D" id="3.90.1150.10">
    <property type="entry name" value="Aspartate Aminotransferase, domain 1"/>
    <property type="match status" value="1"/>
</dbReference>
<evidence type="ECO:0000256" key="4">
    <source>
        <dbReference type="ARBA" id="ARBA00022723"/>
    </source>
</evidence>
<proteinExistence type="inferred from homology"/>